<dbReference type="InParanoid" id="A0A194X937"/>
<evidence type="ECO:0000256" key="1">
    <source>
        <dbReference type="SAM" id="MobiDB-lite"/>
    </source>
</evidence>
<dbReference type="EMBL" id="KQ947416">
    <property type="protein sequence ID" value="KUJ16624.1"/>
    <property type="molecule type" value="Genomic_DNA"/>
</dbReference>
<organism evidence="2 3">
    <name type="scientific">Mollisia scopiformis</name>
    <name type="common">Conifer needle endophyte fungus</name>
    <name type="synonym">Phialocephala scopiformis</name>
    <dbReference type="NCBI Taxonomy" id="149040"/>
    <lineage>
        <taxon>Eukaryota</taxon>
        <taxon>Fungi</taxon>
        <taxon>Dikarya</taxon>
        <taxon>Ascomycota</taxon>
        <taxon>Pezizomycotina</taxon>
        <taxon>Leotiomycetes</taxon>
        <taxon>Helotiales</taxon>
        <taxon>Mollisiaceae</taxon>
        <taxon>Mollisia</taxon>
    </lineage>
</organism>
<dbReference type="AlphaFoldDB" id="A0A194X937"/>
<dbReference type="GeneID" id="28830898"/>
<evidence type="ECO:0000313" key="2">
    <source>
        <dbReference type="EMBL" id="KUJ16624.1"/>
    </source>
</evidence>
<sequence length="242" mass="26384">MAYHSHIPAMLARATTEGREARFTNVVRVVTRRATADHPGKDEEEFPRWTIDRNTWENMWKYEPFPRMAENPEERTALTRNSAVSAAGNISGGAAERGTSLGGTADQATGTDFSSRSVSDVTKVNNSNSGEGKVGNTSARFIIAALTARENGIAGPSSTAPATSGSTTHRLAAVRSQLRDVLGQIAEREAKPGSDIDAELDALREQRDLLQRSQVLLQRIENARAEMVLDEEDITQRVHVPM</sequence>
<name>A0A194X937_MOLSC</name>
<proteinExistence type="predicted"/>
<gene>
    <name evidence="2" type="ORF">LY89DRAFT_749458</name>
</gene>
<reference evidence="2 3" key="1">
    <citation type="submission" date="2015-10" db="EMBL/GenBank/DDBJ databases">
        <title>Full genome of DAOMC 229536 Phialocephala scopiformis, a fungal endophyte of spruce producing the potent anti-insectan compound rugulosin.</title>
        <authorList>
            <consortium name="DOE Joint Genome Institute"/>
            <person name="Walker A.K."/>
            <person name="Frasz S.L."/>
            <person name="Seifert K.A."/>
            <person name="Miller J.D."/>
            <person name="Mondo S.J."/>
            <person name="Labutti K."/>
            <person name="Lipzen A."/>
            <person name="Dockter R."/>
            <person name="Kennedy M."/>
            <person name="Grigoriev I.V."/>
            <person name="Spatafora J.W."/>
        </authorList>
    </citation>
    <scope>NUCLEOTIDE SEQUENCE [LARGE SCALE GENOMIC DNA]</scope>
    <source>
        <strain evidence="2 3">CBS 120377</strain>
    </source>
</reference>
<dbReference type="RefSeq" id="XP_018070979.1">
    <property type="nucleotide sequence ID" value="XM_018221172.1"/>
</dbReference>
<accession>A0A194X937</accession>
<dbReference type="KEGG" id="psco:LY89DRAFT_749458"/>
<feature type="region of interest" description="Disordered" evidence="1">
    <location>
        <begin position="89"/>
        <end position="114"/>
    </location>
</feature>
<dbReference type="Proteomes" id="UP000070700">
    <property type="component" value="Unassembled WGS sequence"/>
</dbReference>
<keyword evidence="3" id="KW-1185">Reference proteome</keyword>
<evidence type="ECO:0000313" key="3">
    <source>
        <dbReference type="Proteomes" id="UP000070700"/>
    </source>
</evidence>
<protein>
    <submittedName>
        <fullName evidence="2">Uncharacterized protein</fullName>
    </submittedName>
</protein>